<evidence type="ECO:0000313" key="1">
    <source>
        <dbReference type="WBParaSite" id="MCU_006484-RA"/>
    </source>
</evidence>
<name>A0A5K3FBG1_MESCO</name>
<dbReference type="AlphaFoldDB" id="A0A5K3FBG1"/>
<protein>
    <submittedName>
        <fullName evidence="1">Uncharacterized protein</fullName>
    </submittedName>
</protein>
<reference evidence="1" key="1">
    <citation type="submission" date="2019-11" db="UniProtKB">
        <authorList>
            <consortium name="WormBaseParasite"/>
        </authorList>
    </citation>
    <scope>IDENTIFICATION</scope>
</reference>
<accession>A0A5K3FBG1</accession>
<dbReference type="WBParaSite" id="MCU_006484-RA">
    <property type="protein sequence ID" value="MCU_006484-RA"/>
    <property type="gene ID" value="MCU_006484"/>
</dbReference>
<sequence>MCARATCVRGGRWHVRTHARPCVCVGSPGQRVRVWRGVVCVVFFSISRCDCETAPRCVSHPPPSLPPHFHLVLTPVNSGALASPTSASPQVPQLSVPAARETSRCSFFRDAFATAQIDKIDEKTHHASLLPGKSSPLYRSSAGPDFI</sequence>
<proteinExistence type="predicted"/>
<organism evidence="1">
    <name type="scientific">Mesocestoides corti</name>
    <name type="common">Flatworm</name>
    <dbReference type="NCBI Taxonomy" id="53468"/>
    <lineage>
        <taxon>Eukaryota</taxon>
        <taxon>Metazoa</taxon>
        <taxon>Spiralia</taxon>
        <taxon>Lophotrochozoa</taxon>
        <taxon>Platyhelminthes</taxon>
        <taxon>Cestoda</taxon>
        <taxon>Eucestoda</taxon>
        <taxon>Cyclophyllidea</taxon>
        <taxon>Mesocestoididae</taxon>
        <taxon>Mesocestoides</taxon>
    </lineage>
</organism>